<dbReference type="Pfam" id="PF05135">
    <property type="entry name" value="Phage_connect_1"/>
    <property type="match status" value="1"/>
</dbReference>
<dbReference type="Proteomes" id="UP000535908">
    <property type="component" value="Unassembled WGS sequence"/>
</dbReference>
<evidence type="ECO:0008006" key="3">
    <source>
        <dbReference type="Google" id="ProtNLM"/>
    </source>
</evidence>
<name>A0A7X0Y5A5_9LIST</name>
<dbReference type="InterPro" id="IPR021146">
    <property type="entry name" value="Phage_gp6-like_head-tail"/>
</dbReference>
<proteinExistence type="predicted"/>
<evidence type="ECO:0000313" key="1">
    <source>
        <dbReference type="EMBL" id="MBC1937184.1"/>
    </source>
</evidence>
<protein>
    <recommendedName>
        <fullName evidence="3">Phage gp6-like head-tail connector protein</fullName>
    </recommendedName>
</protein>
<dbReference type="AlphaFoldDB" id="A0A7X0Y5A5"/>
<sequence length="103" mass="11830">MKTRIPEILPEMLDEVVLTATDRIKLRIGSPAAFPDELESIAVDVACAIHNRTFYEGIKSENADTFSLSFVDDLLKEYESDFKRYLESEEQAENENRGKVRFL</sequence>
<reference evidence="1 2" key="1">
    <citation type="submission" date="2020-03" db="EMBL/GenBank/DDBJ databases">
        <title>Soil Listeria distribution.</title>
        <authorList>
            <person name="Liao J."/>
            <person name="Wiedmann M."/>
        </authorList>
    </citation>
    <scope>NUCLEOTIDE SEQUENCE [LARGE SCALE GENOMIC DNA]</scope>
    <source>
        <strain evidence="1 2">FSL L7-0741</strain>
    </source>
</reference>
<dbReference type="RefSeq" id="WP_185526759.1">
    <property type="nucleotide sequence ID" value="NZ_JAARWN010000014.1"/>
</dbReference>
<accession>A0A7X0Y5A5</accession>
<dbReference type="EMBL" id="JAARWN010000014">
    <property type="protein sequence ID" value="MBC1937184.1"/>
    <property type="molecule type" value="Genomic_DNA"/>
</dbReference>
<evidence type="ECO:0000313" key="2">
    <source>
        <dbReference type="Proteomes" id="UP000535908"/>
    </source>
</evidence>
<comment type="caution">
    <text evidence="1">The sequence shown here is derived from an EMBL/GenBank/DDBJ whole genome shotgun (WGS) entry which is preliminary data.</text>
</comment>
<gene>
    <name evidence="1" type="ORF">HCA69_12455</name>
</gene>
<organism evidence="1 2">
    <name type="scientific">Listeria grandensis</name>
    <dbReference type="NCBI Taxonomy" id="1494963"/>
    <lineage>
        <taxon>Bacteria</taxon>
        <taxon>Bacillati</taxon>
        <taxon>Bacillota</taxon>
        <taxon>Bacilli</taxon>
        <taxon>Bacillales</taxon>
        <taxon>Listeriaceae</taxon>
        <taxon>Listeria</taxon>
    </lineage>
</organism>